<keyword evidence="8" id="KW-0764">Sulfate transport</keyword>
<comment type="subcellular location">
    <subcellularLocation>
        <location evidence="1">Membrane</location>
        <topology evidence="1">Multi-pass membrane protein</topology>
    </subcellularLocation>
</comment>
<feature type="transmembrane region" description="Helical" evidence="10">
    <location>
        <begin position="162"/>
        <end position="182"/>
    </location>
</feature>
<feature type="transmembrane region" description="Helical" evidence="10">
    <location>
        <begin position="28"/>
        <end position="54"/>
    </location>
</feature>
<name>A0AA97I6U8_9MICO</name>
<accession>A0AA97I6U8</accession>
<dbReference type="InterPro" id="IPR059112">
    <property type="entry name" value="CysZ/EI24"/>
</dbReference>
<feature type="transmembrane region" description="Helical" evidence="10">
    <location>
        <begin position="66"/>
        <end position="99"/>
    </location>
</feature>
<keyword evidence="9 10" id="KW-0472">Membrane</keyword>
<dbReference type="KEGG" id="mbet:N8K70_06015"/>
<evidence type="ECO:0000256" key="9">
    <source>
        <dbReference type="ARBA" id="ARBA00023136"/>
    </source>
</evidence>
<keyword evidence="6 10" id="KW-0812">Transmembrane</keyword>
<dbReference type="EMBL" id="CP118157">
    <property type="protein sequence ID" value="WOF24224.1"/>
    <property type="molecule type" value="Genomic_DNA"/>
</dbReference>
<evidence type="ECO:0000256" key="1">
    <source>
        <dbReference type="ARBA" id="ARBA00004141"/>
    </source>
</evidence>
<dbReference type="GO" id="GO:0000103">
    <property type="term" value="P:sulfate assimilation"/>
    <property type="evidence" value="ECO:0007669"/>
    <property type="project" value="TreeGrafter"/>
</dbReference>
<dbReference type="PANTHER" id="PTHR37468">
    <property type="entry name" value="SULFATE TRANSPORTER CYSZ"/>
    <property type="match status" value="1"/>
</dbReference>
<keyword evidence="5" id="KW-0028">Amino-acid biosynthesis</keyword>
<keyword evidence="7 10" id="KW-1133">Transmembrane helix</keyword>
<evidence type="ECO:0000313" key="11">
    <source>
        <dbReference type="EMBL" id="WOF24224.1"/>
    </source>
</evidence>
<evidence type="ECO:0000256" key="4">
    <source>
        <dbReference type="ARBA" id="ARBA00022519"/>
    </source>
</evidence>
<gene>
    <name evidence="11" type="ORF">N8K70_06015</name>
</gene>
<evidence type="ECO:0000256" key="6">
    <source>
        <dbReference type="ARBA" id="ARBA00022692"/>
    </source>
</evidence>
<feature type="transmembrane region" description="Helical" evidence="10">
    <location>
        <begin position="136"/>
        <end position="156"/>
    </location>
</feature>
<dbReference type="Pfam" id="PF07264">
    <property type="entry name" value="EI24"/>
    <property type="match status" value="1"/>
</dbReference>
<evidence type="ECO:0000256" key="10">
    <source>
        <dbReference type="SAM" id="Phobius"/>
    </source>
</evidence>
<feature type="transmembrane region" description="Helical" evidence="10">
    <location>
        <begin position="203"/>
        <end position="228"/>
    </location>
</feature>
<proteinExistence type="predicted"/>
<dbReference type="GO" id="GO:0009675">
    <property type="term" value="F:high-affinity sulfate:proton symporter activity"/>
    <property type="evidence" value="ECO:0007669"/>
    <property type="project" value="TreeGrafter"/>
</dbReference>
<dbReference type="RefSeq" id="WP_317140695.1">
    <property type="nucleotide sequence ID" value="NZ_CP118157.1"/>
</dbReference>
<evidence type="ECO:0000256" key="3">
    <source>
        <dbReference type="ARBA" id="ARBA00022475"/>
    </source>
</evidence>
<sequence length="246" mass="25872">MSEFWQGVRTLFAGFGWWRRRPRTMAAALVPGAVVGALMTAGIIALVAFLPALVDALTPFADDGGAFWAIAVRILIGIAVLAGGIVLAVTTFTALTLLVGEPFYDRVWRSVEEEAVGGVPEARYGLWRSARDAFSLVLRGLGVAALSVAIGFAPLVGAPLAATTGVALSGWMLADELTARALSARGLGPRRRRALRRARRARVWGFGVATHLCLMVPLAAIVAMPAAVAGSTLLAQALLDDEAARR</sequence>
<reference evidence="11 12" key="1">
    <citation type="submission" date="2023-02" db="EMBL/GenBank/DDBJ databases">
        <title>Microbacterium betulae sp. nov., isolated from birch wood.</title>
        <authorList>
            <person name="Pasciak M."/>
            <person name="Pawlik K.J."/>
            <person name="Martynowski D."/>
            <person name="Laczmanski L."/>
            <person name="Ciekot J."/>
            <person name="Szponar B."/>
            <person name="Wojcik-Fatla A."/>
            <person name="Mackiewicz B."/>
            <person name="Farian E."/>
            <person name="Cholewa G."/>
            <person name="Cholewa A."/>
            <person name="Dutkiewicz J."/>
        </authorList>
    </citation>
    <scope>NUCLEOTIDE SEQUENCE [LARGE SCALE GENOMIC DNA]</scope>
    <source>
        <strain evidence="11 12">AB</strain>
    </source>
</reference>
<evidence type="ECO:0000256" key="8">
    <source>
        <dbReference type="ARBA" id="ARBA00023032"/>
    </source>
</evidence>
<evidence type="ECO:0000256" key="2">
    <source>
        <dbReference type="ARBA" id="ARBA00022448"/>
    </source>
</evidence>
<evidence type="ECO:0000256" key="5">
    <source>
        <dbReference type="ARBA" id="ARBA00022605"/>
    </source>
</evidence>
<evidence type="ECO:0000256" key="7">
    <source>
        <dbReference type="ARBA" id="ARBA00022989"/>
    </source>
</evidence>
<organism evidence="11 12">
    <name type="scientific">Microbacterium betulae</name>
    <dbReference type="NCBI Taxonomy" id="2981139"/>
    <lineage>
        <taxon>Bacteria</taxon>
        <taxon>Bacillati</taxon>
        <taxon>Actinomycetota</taxon>
        <taxon>Actinomycetes</taxon>
        <taxon>Micrococcales</taxon>
        <taxon>Microbacteriaceae</taxon>
        <taxon>Microbacterium</taxon>
    </lineage>
</organism>
<keyword evidence="12" id="KW-1185">Reference proteome</keyword>
<dbReference type="InterPro" id="IPR050480">
    <property type="entry name" value="CysZ-like"/>
</dbReference>
<protein>
    <submittedName>
        <fullName evidence="11">EI24 domain-containing protein</fullName>
    </submittedName>
</protein>
<dbReference type="GO" id="GO:0005886">
    <property type="term" value="C:plasma membrane"/>
    <property type="evidence" value="ECO:0007669"/>
    <property type="project" value="TreeGrafter"/>
</dbReference>
<dbReference type="AlphaFoldDB" id="A0AA97I6U8"/>
<keyword evidence="3" id="KW-1003">Cell membrane</keyword>
<keyword evidence="2" id="KW-0813">Transport</keyword>
<dbReference type="Proteomes" id="UP001305498">
    <property type="component" value="Chromosome"/>
</dbReference>
<evidence type="ECO:0000313" key="12">
    <source>
        <dbReference type="Proteomes" id="UP001305498"/>
    </source>
</evidence>
<keyword evidence="4" id="KW-0997">Cell inner membrane</keyword>
<dbReference type="PANTHER" id="PTHR37468:SF1">
    <property type="entry name" value="SULFATE TRANSPORTER CYSZ"/>
    <property type="match status" value="1"/>
</dbReference>
<dbReference type="GO" id="GO:0019344">
    <property type="term" value="P:cysteine biosynthetic process"/>
    <property type="evidence" value="ECO:0007669"/>
    <property type="project" value="TreeGrafter"/>
</dbReference>